<dbReference type="OrthoDB" id="339900at2759"/>
<dbReference type="InterPro" id="IPR015943">
    <property type="entry name" value="WD40/YVTN_repeat-like_dom_sf"/>
</dbReference>
<evidence type="ECO:0000256" key="7">
    <source>
        <dbReference type="PROSITE-ProRule" id="PRU00221"/>
    </source>
</evidence>
<comment type="subcellular location">
    <subcellularLocation>
        <location evidence="1 6">Nucleus</location>
    </subcellularLocation>
</comment>
<dbReference type="Pfam" id="PF00400">
    <property type="entry name" value="WD40"/>
    <property type="match status" value="3"/>
</dbReference>
<keyword evidence="2 6" id="KW-0853">WD repeat</keyword>
<evidence type="ECO:0000256" key="4">
    <source>
        <dbReference type="ARBA" id="ARBA00022737"/>
    </source>
</evidence>
<dbReference type="GO" id="GO:0043527">
    <property type="term" value="C:tRNA methyltransferase complex"/>
    <property type="evidence" value="ECO:0000318"/>
    <property type="project" value="GO_Central"/>
</dbReference>
<keyword evidence="5 6" id="KW-0539">Nucleus</keyword>
<dbReference type="InterPro" id="IPR001680">
    <property type="entry name" value="WD40_rpt"/>
</dbReference>
<accession>A0A1Y1I008</accession>
<keyword evidence="4 6" id="KW-0677">Repeat</keyword>
<evidence type="ECO:0000256" key="2">
    <source>
        <dbReference type="ARBA" id="ARBA00022574"/>
    </source>
</evidence>
<dbReference type="PROSITE" id="PS50294">
    <property type="entry name" value="WD_REPEATS_REGION"/>
    <property type="match status" value="1"/>
</dbReference>
<feature type="region of interest" description="Disordered" evidence="8">
    <location>
        <begin position="1"/>
        <end position="23"/>
    </location>
</feature>
<dbReference type="Proteomes" id="UP000054558">
    <property type="component" value="Unassembled WGS sequence"/>
</dbReference>
<keyword evidence="10" id="KW-1185">Reference proteome</keyword>
<dbReference type="SUPFAM" id="SSF50978">
    <property type="entry name" value="WD40 repeat-like"/>
    <property type="match status" value="1"/>
</dbReference>
<dbReference type="STRING" id="105231.A0A1Y1I008"/>
<evidence type="ECO:0000256" key="6">
    <source>
        <dbReference type="HAMAP-Rule" id="MF_03056"/>
    </source>
</evidence>
<dbReference type="GO" id="GO:0006400">
    <property type="term" value="P:tRNA modification"/>
    <property type="evidence" value="ECO:0000318"/>
    <property type="project" value="GO_Central"/>
</dbReference>
<dbReference type="GO" id="GO:0005634">
    <property type="term" value="C:nucleus"/>
    <property type="evidence" value="ECO:0000318"/>
    <property type="project" value="GO_Central"/>
</dbReference>
<feature type="compositionally biased region" description="Basic and acidic residues" evidence="8">
    <location>
        <begin position="461"/>
        <end position="484"/>
    </location>
</feature>
<dbReference type="OMA" id="SWHCIRT"/>
<dbReference type="EMBL" id="DF237130">
    <property type="protein sequence ID" value="GAQ84245.1"/>
    <property type="molecule type" value="Genomic_DNA"/>
</dbReference>
<dbReference type="AlphaFoldDB" id="A0A1Y1I008"/>
<comment type="similarity">
    <text evidence="6">Belongs to the WD repeat TRM82 family.</text>
</comment>
<evidence type="ECO:0000313" key="10">
    <source>
        <dbReference type="Proteomes" id="UP000054558"/>
    </source>
</evidence>
<comment type="function">
    <text evidence="6">Required for the formation of N(7)-methylguanine at position 46 (m7G46) in tRNA. In the complex, it is required to stabilize and induce conformational changes of the catalytic subunit.</text>
</comment>
<dbReference type="SMART" id="SM00320">
    <property type="entry name" value="WD40"/>
    <property type="match status" value="4"/>
</dbReference>
<comment type="subunit">
    <text evidence="6">Forms a heterodimer with the catalytic subunit.</text>
</comment>
<feature type="repeat" description="WD" evidence="7">
    <location>
        <begin position="71"/>
        <end position="112"/>
    </location>
</feature>
<dbReference type="PANTHER" id="PTHR16288">
    <property type="entry name" value="WD40 REPEAT PROTEIN 4"/>
    <property type="match status" value="1"/>
</dbReference>
<evidence type="ECO:0000313" key="9">
    <source>
        <dbReference type="EMBL" id="GAQ84245.1"/>
    </source>
</evidence>
<proteinExistence type="inferred from homology"/>
<dbReference type="Gene3D" id="2.130.10.10">
    <property type="entry name" value="YVTN repeat-like/Quinoprotein amine dehydrogenase"/>
    <property type="match status" value="1"/>
</dbReference>
<evidence type="ECO:0000256" key="3">
    <source>
        <dbReference type="ARBA" id="ARBA00022694"/>
    </source>
</evidence>
<dbReference type="PANTHER" id="PTHR16288:SF0">
    <property type="entry name" value="TRNA (GUANINE-N(7)-)-METHYLTRANSFERASE NON-CATALYTIC SUBUNIT WDR4"/>
    <property type="match status" value="1"/>
</dbReference>
<evidence type="ECO:0000256" key="1">
    <source>
        <dbReference type="ARBA" id="ARBA00004123"/>
    </source>
</evidence>
<dbReference type="PROSITE" id="PS50082">
    <property type="entry name" value="WD_REPEATS_2"/>
    <property type="match status" value="2"/>
</dbReference>
<reference evidence="9 10" key="1">
    <citation type="journal article" date="2014" name="Nat. Commun.">
        <title>Klebsormidium flaccidum genome reveals primary factors for plant terrestrial adaptation.</title>
        <authorList>
            <person name="Hori K."/>
            <person name="Maruyama F."/>
            <person name="Fujisawa T."/>
            <person name="Togashi T."/>
            <person name="Yamamoto N."/>
            <person name="Seo M."/>
            <person name="Sato S."/>
            <person name="Yamada T."/>
            <person name="Mori H."/>
            <person name="Tajima N."/>
            <person name="Moriyama T."/>
            <person name="Ikeuchi M."/>
            <person name="Watanabe M."/>
            <person name="Wada H."/>
            <person name="Kobayashi K."/>
            <person name="Saito M."/>
            <person name="Masuda T."/>
            <person name="Sasaki-Sekimoto Y."/>
            <person name="Mashiguchi K."/>
            <person name="Awai K."/>
            <person name="Shimojima M."/>
            <person name="Masuda S."/>
            <person name="Iwai M."/>
            <person name="Nobusawa T."/>
            <person name="Narise T."/>
            <person name="Kondo S."/>
            <person name="Saito H."/>
            <person name="Sato R."/>
            <person name="Murakawa M."/>
            <person name="Ihara Y."/>
            <person name="Oshima-Yamada Y."/>
            <person name="Ohtaka K."/>
            <person name="Satoh M."/>
            <person name="Sonobe K."/>
            <person name="Ishii M."/>
            <person name="Ohtani R."/>
            <person name="Kanamori-Sato M."/>
            <person name="Honoki R."/>
            <person name="Miyazaki D."/>
            <person name="Mochizuki H."/>
            <person name="Umetsu J."/>
            <person name="Higashi K."/>
            <person name="Shibata D."/>
            <person name="Kamiya Y."/>
            <person name="Sato N."/>
            <person name="Nakamura Y."/>
            <person name="Tabata S."/>
            <person name="Ida S."/>
            <person name="Kurokawa K."/>
            <person name="Ohta H."/>
        </authorList>
    </citation>
    <scope>NUCLEOTIDE SEQUENCE [LARGE SCALE GENOMIC DNA]</scope>
    <source>
        <strain evidence="9 10">NIES-2285</strain>
    </source>
</reference>
<name>A0A1Y1I008_KLENI</name>
<protein>
    <recommendedName>
        <fullName evidence="6">tRNA (guanine-N(7)-)-methyltransferase non-catalytic subunit</fullName>
    </recommendedName>
    <alternativeName>
        <fullName evidence="6">WD repeat-containing protein 4 homolog</fullName>
    </alternativeName>
</protein>
<organism evidence="9 10">
    <name type="scientific">Klebsormidium nitens</name>
    <name type="common">Green alga</name>
    <name type="synonym">Ulothrix nitens</name>
    <dbReference type="NCBI Taxonomy" id="105231"/>
    <lineage>
        <taxon>Eukaryota</taxon>
        <taxon>Viridiplantae</taxon>
        <taxon>Streptophyta</taxon>
        <taxon>Klebsormidiophyceae</taxon>
        <taxon>Klebsormidiales</taxon>
        <taxon>Klebsormidiaceae</taxon>
        <taxon>Klebsormidium</taxon>
    </lineage>
</organism>
<dbReference type="GO" id="GO:0106004">
    <property type="term" value="P:tRNA (guanine-N7)-methylation"/>
    <property type="evidence" value="ECO:0007669"/>
    <property type="project" value="UniProtKB-UniRule"/>
</dbReference>
<gene>
    <name evidence="9" type="ORF">KFL_001810240</name>
</gene>
<feature type="repeat" description="WD" evidence="7">
    <location>
        <begin position="211"/>
        <end position="251"/>
    </location>
</feature>
<evidence type="ECO:0000256" key="5">
    <source>
        <dbReference type="ARBA" id="ARBA00023242"/>
    </source>
</evidence>
<comment type="pathway">
    <text evidence="6">tRNA modification; N(7)-methylguanine-tRNA biosynthesis.</text>
</comment>
<sequence>MGDEDAPPATAGPSDKQKRPSYFNPKPPAIVPALIACHPHAPIVVVAIGAALRVLNYETGEALLLSDATIPRRHREAIRAIAFHPSGALFASGGDDKLVKVWDTATWTCRKTVSGPKKISSVVFSADARWLCFSDKYGIVHVTSTGGPGDAVDSAEAGIKQLLAHCSSIITSLAMSPDGRFIASADRDYKLRVSVFPATPLAGAPEIQSFCLGHTSYLTAALFLPGGLLVSAGGDGTLRLWQPQMGELLQTLRLAGEQEIAPVESVMSLDEGDSASESSGRAIVALALAPDGVSLAAALEGCSEVVFVHMVGEPPALVVAQRLSLGGRAPPTSLAFDAGGRVWRVAGAVQEIETGDAVVTEEALAAKEAAAAAAAASAAVQVELLQRRETGVSARERSAEPVGHGAGEEAASAAAVYEVGELPGGSAAQGVLEGSQADAQAAAEAAKAATEAMRNLLGKRMYTEAEKIDRKRNRNDQKPPRGKS</sequence>
<evidence type="ECO:0000256" key="8">
    <source>
        <dbReference type="SAM" id="MobiDB-lite"/>
    </source>
</evidence>
<dbReference type="HAMAP" id="MF_03056">
    <property type="entry name" value="TRM82"/>
    <property type="match status" value="1"/>
</dbReference>
<dbReference type="GO" id="GO:0005829">
    <property type="term" value="C:cytosol"/>
    <property type="evidence" value="ECO:0000318"/>
    <property type="project" value="GO_Central"/>
</dbReference>
<dbReference type="UniPathway" id="UPA00989"/>
<feature type="region of interest" description="Disordered" evidence="8">
    <location>
        <begin position="460"/>
        <end position="484"/>
    </location>
</feature>
<dbReference type="InterPro" id="IPR028884">
    <property type="entry name" value="Trm82"/>
</dbReference>
<keyword evidence="3 6" id="KW-0819">tRNA processing</keyword>
<dbReference type="InterPro" id="IPR036322">
    <property type="entry name" value="WD40_repeat_dom_sf"/>
</dbReference>